<feature type="domain" description="MgtC/SapB/SrpB/YhiD N-terminal" evidence="8">
    <location>
        <begin position="17"/>
        <end position="146"/>
    </location>
</feature>
<dbReference type="EMBL" id="SNYO01000001">
    <property type="protein sequence ID" value="TDQ65572.1"/>
    <property type="molecule type" value="Genomic_DNA"/>
</dbReference>
<evidence type="ECO:0000256" key="1">
    <source>
        <dbReference type="ARBA" id="ARBA00004651"/>
    </source>
</evidence>
<evidence type="ECO:0000256" key="2">
    <source>
        <dbReference type="ARBA" id="ARBA00009298"/>
    </source>
</evidence>
<name>A0A4R6VNV6_9PSEU</name>
<feature type="transmembrane region" description="Helical" evidence="7">
    <location>
        <begin position="12"/>
        <end position="29"/>
    </location>
</feature>
<dbReference type="AlphaFoldDB" id="A0A4R6VNV6"/>
<evidence type="ECO:0000256" key="3">
    <source>
        <dbReference type="ARBA" id="ARBA00022475"/>
    </source>
</evidence>
<dbReference type="SUPFAM" id="SSF55021">
    <property type="entry name" value="ACT-like"/>
    <property type="match status" value="1"/>
</dbReference>
<keyword evidence="6 7" id="KW-0472">Membrane</keyword>
<proteinExistence type="inferred from homology"/>
<keyword evidence="10" id="KW-1185">Reference proteome</keyword>
<comment type="similarity">
    <text evidence="2">Belongs to the MgtC/SapB family.</text>
</comment>
<evidence type="ECO:0000259" key="8">
    <source>
        <dbReference type="Pfam" id="PF02308"/>
    </source>
</evidence>
<dbReference type="Pfam" id="PF02308">
    <property type="entry name" value="MgtC"/>
    <property type="match status" value="1"/>
</dbReference>
<keyword evidence="3" id="KW-1003">Cell membrane</keyword>
<feature type="transmembrane region" description="Helical" evidence="7">
    <location>
        <begin position="77"/>
        <end position="95"/>
    </location>
</feature>
<dbReference type="GO" id="GO:0005886">
    <property type="term" value="C:plasma membrane"/>
    <property type="evidence" value="ECO:0007669"/>
    <property type="project" value="UniProtKB-SubCell"/>
</dbReference>
<dbReference type="RefSeq" id="WP_208113967.1">
    <property type="nucleotide sequence ID" value="NZ_BAABHR010000063.1"/>
</dbReference>
<protein>
    <submittedName>
        <fullName evidence="9">Putative Mg2+ transporter-C (MgtC) family protein</fullName>
    </submittedName>
</protein>
<dbReference type="InterPro" id="IPR049177">
    <property type="entry name" value="MgtC_SapB_SrpB_YhiD_N"/>
</dbReference>
<evidence type="ECO:0000313" key="10">
    <source>
        <dbReference type="Proteomes" id="UP000295705"/>
    </source>
</evidence>
<dbReference type="PANTHER" id="PTHR33778">
    <property type="entry name" value="PROTEIN MGTC"/>
    <property type="match status" value="1"/>
</dbReference>
<evidence type="ECO:0000256" key="7">
    <source>
        <dbReference type="SAM" id="Phobius"/>
    </source>
</evidence>
<comment type="subcellular location">
    <subcellularLocation>
        <location evidence="1">Cell membrane</location>
        <topology evidence="1">Multi-pass membrane protein</topology>
    </subcellularLocation>
</comment>
<keyword evidence="5 7" id="KW-1133">Transmembrane helix</keyword>
<dbReference type="InterPro" id="IPR045865">
    <property type="entry name" value="ACT-like_dom_sf"/>
</dbReference>
<reference evidence="9 10" key="1">
    <citation type="submission" date="2019-03" db="EMBL/GenBank/DDBJ databases">
        <title>Genomic Encyclopedia of Type Strains, Phase IV (KMG-IV): sequencing the most valuable type-strain genomes for metagenomic binning, comparative biology and taxonomic classification.</title>
        <authorList>
            <person name="Goeker M."/>
        </authorList>
    </citation>
    <scope>NUCLEOTIDE SEQUENCE [LARGE SCALE GENOMIC DNA]</scope>
    <source>
        <strain evidence="9 10">DSM 45775</strain>
    </source>
</reference>
<feature type="transmembrane region" description="Helical" evidence="7">
    <location>
        <begin position="38"/>
        <end position="57"/>
    </location>
</feature>
<evidence type="ECO:0000256" key="4">
    <source>
        <dbReference type="ARBA" id="ARBA00022692"/>
    </source>
</evidence>
<organism evidence="9 10">
    <name type="scientific">Actinomycetospora succinea</name>
    <dbReference type="NCBI Taxonomy" id="663603"/>
    <lineage>
        <taxon>Bacteria</taxon>
        <taxon>Bacillati</taxon>
        <taxon>Actinomycetota</taxon>
        <taxon>Actinomycetes</taxon>
        <taxon>Pseudonocardiales</taxon>
        <taxon>Pseudonocardiaceae</taxon>
        <taxon>Actinomycetospora</taxon>
    </lineage>
</organism>
<feature type="transmembrane region" description="Helical" evidence="7">
    <location>
        <begin position="107"/>
        <end position="137"/>
    </location>
</feature>
<evidence type="ECO:0000313" key="9">
    <source>
        <dbReference type="EMBL" id="TDQ65572.1"/>
    </source>
</evidence>
<evidence type="ECO:0000256" key="6">
    <source>
        <dbReference type="ARBA" id="ARBA00023136"/>
    </source>
</evidence>
<comment type="caution">
    <text evidence="9">The sequence shown here is derived from an EMBL/GenBank/DDBJ whole genome shotgun (WGS) entry which is preliminary data.</text>
</comment>
<gene>
    <name evidence="9" type="ORF">EV188_101824</name>
</gene>
<dbReference type="InterPro" id="IPR003416">
    <property type="entry name" value="MgtC/SapB/SrpB/YhiD_fam"/>
</dbReference>
<dbReference type="PRINTS" id="PR01837">
    <property type="entry name" value="MGTCSAPBPROT"/>
</dbReference>
<sequence length="242" mass="25112">MEQFLSYPQEWRLLAPLALAVVLCTLIGLERELAAKSAGLRTHTLVGVGSAAFMLISKYGFNDLLSSPDIALDPSRVAAQIVSGIGFIGGGLIFVRRDAVRGLTTAATVWTAAAVGTACGAGLPLLAIGGTAVHYLVTRGYRPLARWVTRSSTVPRDVTLSYADGRGVLRRVLSICTERGFAVAGMHVDREDATDGAGGTDGTTHVATVTLSLSGRGPLAPLSGELSELPGVLAVGVPTEEE</sequence>
<dbReference type="Proteomes" id="UP000295705">
    <property type="component" value="Unassembled WGS sequence"/>
</dbReference>
<dbReference type="PANTHER" id="PTHR33778:SF1">
    <property type="entry name" value="MAGNESIUM TRANSPORTER YHID-RELATED"/>
    <property type="match status" value="1"/>
</dbReference>
<keyword evidence="4 7" id="KW-0812">Transmembrane</keyword>
<evidence type="ECO:0000256" key="5">
    <source>
        <dbReference type="ARBA" id="ARBA00022989"/>
    </source>
</evidence>
<accession>A0A4R6VNV6</accession>